<protein>
    <submittedName>
        <fullName evidence="1">Uncharacterized protein</fullName>
    </submittedName>
</protein>
<organism evidence="1 2">
    <name type="scientific">Leptidea sinapis</name>
    <dbReference type="NCBI Taxonomy" id="189913"/>
    <lineage>
        <taxon>Eukaryota</taxon>
        <taxon>Metazoa</taxon>
        <taxon>Ecdysozoa</taxon>
        <taxon>Arthropoda</taxon>
        <taxon>Hexapoda</taxon>
        <taxon>Insecta</taxon>
        <taxon>Pterygota</taxon>
        <taxon>Neoptera</taxon>
        <taxon>Endopterygota</taxon>
        <taxon>Lepidoptera</taxon>
        <taxon>Glossata</taxon>
        <taxon>Ditrysia</taxon>
        <taxon>Papilionoidea</taxon>
        <taxon>Pieridae</taxon>
        <taxon>Dismorphiinae</taxon>
        <taxon>Leptidea</taxon>
    </lineage>
</organism>
<sequence length="12" mass="1470">REPSDLLYTKFT</sequence>
<gene>
    <name evidence="1" type="ORF">LSINAPIS_LOCUS10824</name>
</gene>
<keyword evidence="2" id="KW-1185">Reference proteome</keyword>
<proteinExistence type="predicted"/>
<reference evidence="1 2" key="1">
    <citation type="submission" date="2017-07" db="EMBL/GenBank/DDBJ databases">
        <authorList>
            <person name="Talla V."/>
            <person name="Backstrom N."/>
        </authorList>
    </citation>
    <scope>NUCLEOTIDE SEQUENCE [LARGE SCALE GENOMIC DNA]</scope>
</reference>
<dbReference type="Proteomes" id="UP000324832">
    <property type="component" value="Unassembled WGS sequence"/>
</dbReference>
<accession>A0A5E4QQZ2</accession>
<feature type="non-terminal residue" evidence="1">
    <location>
        <position position="1"/>
    </location>
</feature>
<dbReference type="EMBL" id="FZQP02004446">
    <property type="protein sequence ID" value="VVD00121.1"/>
    <property type="molecule type" value="Genomic_DNA"/>
</dbReference>
<evidence type="ECO:0000313" key="2">
    <source>
        <dbReference type="Proteomes" id="UP000324832"/>
    </source>
</evidence>
<name>A0A5E4QQZ2_9NEOP</name>
<evidence type="ECO:0000313" key="1">
    <source>
        <dbReference type="EMBL" id="VVD00121.1"/>
    </source>
</evidence>